<comment type="similarity">
    <text evidence="1">Belongs to the membrane fusion protein (MFP) (TC 8.A.1) family.</text>
</comment>
<accession>A0A4V6PMJ0</accession>
<dbReference type="NCBIfam" id="TIGR01730">
    <property type="entry name" value="RND_mfp"/>
    <property type="match status" value="1"/>
</dbReference>
<dbReference type="PANTHER" id="PTHR30469">
    <property type="entry name" value="MULTIDRUG RESISTANCE PROTEIN MDTA"/>
    <property type="match status" value="1"/>
</dbReference>
<dbReference type="InterPro" id="IPR006143">
    <property type="entry name" value="RND_pump_MFP"/>
</dbReference>
<dbReference type="OrthoDB" id="9784484at2"/>
<dbReference type="AlphaFoldDB" id="A0A4V6PMJ0"/>
<evidence type="ECO:0000313" key="4">
    <source>
        <dbReference type="Proteomes" id="UP000294829"/>
    </source>
</evidence>
<name>A0A4V6PMJ0_9BURK</name>
<proteinExistence type="inferred from homology"/>
<sequence length="363" mass="38406">MKQKKLSLILALIVGSALILGAAYWWKKQHSAASDAKDGAEPAAEAVSALVKTQPIGQQAMESNLIAYGDVVSAKINSLSFPQAGQLTLLSVLPGQQVHRGETLAILTSDPNAQTAYVQALTAANFARAELKREEELFALKLLTQTQLDTAKKQLQDAESMLASQKKLGGETEAAKILAPVDGVVTALVAAQGDRLAAGATVVQVGETNTLRIALGIEPAQRRMVHAGMKVILSTVEDAGTTINAKINEVQNVVDPKTQLVSAIVLLPASAAPTLVAGMHVQATIHLGQQQAWLVPRQAVLSDEKGTFIFQVADGKAHRVEVAKVNESATHFGIDGEIDPKLPVVVLGNYELEDDMAVRESGK</sequence>
<gene>
    <name evidence="3" type="ORF">E2I14_10695</name>
</gene>
<dbReference type="InterPro" id="IPR058637">
    <property type="entry name" value="YknX-like_C"/>
</dbReference>
<organism evidence="3 4">
    <name type="scientific">Sapientia aquatica</name>
    <dbReference type="NCBI Taxonomy" id="1549640"/>
    <lineage>
        <taxon>Bacteria</taxon>
        <taxon>Pseudomonadati</taxon>
        <taxon>Pseudomonadota</taxon>
        <taxon>Betaproteobacteria</taxon>
        <taxon>Burkholderiales</taxon>
        <taxon>Oxalobacteraceae</taxon>
        <taxon>Sapientia</taxon>
    </lineage>
</organism>
<dbReference type="PANTHER" id="PTHR30469:SF15">
    <property type="entry name" value="HLYD FAMILY OF SECRETION PROTEINS"/>
    <property type="match status" value="1"/>
</dbReference>
<reference evidence="3 4" key="1">
    <citation type="submission" date="2019-03" db="EMBL/GenBank/DDBJ databases">
        <title>Sapientia aquatica gen. nov., sp. nov., isolated from a crater lake.</title>
        <authorList>
            <person name="Felfoldi T."/>
            <person name="Szabo A."/>
            <person name="Toth E."/>
            <person name="Schumann P."/>
            <person name="Keki Z."/>
            <person name="Marialigeti K."/>
            <person name="Mathe I."/>
        </authorList>
    </citation>
    <scope>NUCLEOTIDE SEQUENCE [LARGE SCALE GENOMIC DNA]</scope>
    <source>
        <strain evidence="3 4">SA-152</strain>
    </source>
</reference>
<keyword evidence="4" id="KW-1185">Reference proteome</keyword>
<dbReference type="RefSeq" id="WP_133328257.1">
    <property type="nucleotide sequence ID" value="NZ_SMYL01000004.1"/>
</dbReference>
<comment type="caution">
    <text evidence="3">The sequence shown here is derived from an EMBL/GenBank/DDBJ whole genome shotgun (WGS) entry which is preliminary data.</text>
</comment>
<evidence type="ECO:0000259" key="2">
    <source>
        <dbReference type="Pfam" id="PF25989"/>
    </source>
</evidence>
<dbReference type="Gene3D" id="2.40.50.100">
    <property type="match status" value="1"/>
</dbReference>
<dbReference type="Gene3D" id="2.40.420.20">
    <property type="match status" value="1"/>
</dbReference>
<dbReference type="EMBL" id="SMYL01000004">
    <property type="protein sequence ID" value="TDK66050.1"/>
    <property type="molecule type" value="Genomic_DNA"/>
</dbReference>
<dbReference type="SUPFAM" id="SSF111369">
    <property type="entry name" value="HlyD-like secretion proteins"/>
    <property type="match status" value="1"/>
</dbReference>
<dbReference type="Gene3D" id="2.40.30.170">
    <property type="match status" value="1"/>
</dbReference>
<evidence type="ECO:0000313" key="3">
    <source>
        <dbReference type="EMBL" id="TDK66050.1"/>
    </source>
</evidence>
<feature type="domain" description="YknX-like C-terminal permuted SH3-like" evidence="2">
    <location>
        <begin position="295"/>
        <end position="359"/>
    </location>
</feature>
<dbReference type="GO" id="GO:0015562">
    <property type="term" value="F:efflux transmembrane transporter activity"/>
    <property type="evidence" value="ECO:0007669"/>
    <property type="project" value="TreeGrafter"/>
</dbReference>
<dbReference type="Gene3D" id="1.10.287.470">
    <property type="entry name" value="Helix hairpin bin"/>
    <property type="match status" value="1"/>
</dbReference>
<dbReference type="GO" id="GO:1990281">
    <property type="term" value="C:efflux pump complex"/>
    <property type="evidence" value="ECO:0007669"/>
    <property type="project" value="TreeGrafter"/>
</dbReference>
<dbReference type="Proteomes" id="UP000294829">
    <property type="component" value="Unassembled WGS sequence"/>
</dbReference>
<dbReference type="Pfam" id="PF25989">
    <property type="entry name" value="YknX_C"/>
    <property type="match status" value="1"/>
</dbReference>
<protein>
    <submittedName>
        <fullName evidence="3">Efflux RND transporter periplasmic adaptor subunit</fullName>
    </submittedName>
</protein>
<evidence type="ECO:0000256" key="1">
    <source>
        <dbReference type="ARBA" id="ARBA00009477"/>
    </source>
</evidence>